<dbReference type="EMBL" id="BAAANY010000009">
    <property type="protein sequence ID" value="GAA1676807.1"/>
    <property type="molecule type" value="Genomic_DNA"/>
</dbReference>
<keyword evidence="2" id="KW-0378">Hydrolase</keyword>
<protein>
    <submittedName>
        <fullName evidence="2">Alpha/beta hydrolase family protein</fullName>
    </submittedName>
</protein>
<reference evidence="2 3" key="1">
    <citation type="journal article" date="2019" name="Int. J. Syst. Evol. Microbiol.">
        <title>The Global Catalogue of Microorganisms (GCM) 10K type strain sequencing project: providing services to taxonomists for standard genome sequencing and annotation.</title>
        <authorList>
            <consortium name="The Broad Institute Genomics Platform"/>
            <consortium name="The Broad Institute Genome Sequencing Center for Infectious Disease"/>
            <person name="Wu L."/>
            <person name="Ma J."/>
        </authorList>
    </citation>
    <scope>NUCLEOTIDE SEQUENCE [LARGE SCALE GENOMIC DNA]</scope>
    <source>
        <strain evidence="2 3">JCM 14718</strain>
    </source>
</reference>
<proteinExistence type="predicted"/>
<dbReference type="InterPro" id="IPR000801">
    <property type="entry name" value="Esterase-like"/>
</dbReference>
<dbReference type="Pfam" id="PF00756">
    <property type="entry name" value="Esterase"/>
    <property type="match status" value="1"/>
</dbReference>
<dbReference type="InterPro" id="IPR029058">
    <property type="entry name" value="AB_hydrolase_fold"/>
</dbReference>
<keyword evidence="1" id="KW-0732">Signal</keyword>
<dbReference type="Proteomes" id="UP001500618">
    <property type="component" value="Unassembled WGS sequence"/>
</dbReference>
<dbReference type="GO" id="GO:0016787">
    <property type="term" value="F:hydrolase activity"/>
    <property type="evidence" value="ECO:0007669"/>
    <property type="project" value="UniProtKB-KW"/>
</dbReference>
<keyword evidence="3" id="KW-1185">Reference proteome</keyword>
<evidence type="ECO:0000256" key="1">
    <source>
        <dbReference type="SAM" id="SignalP"/>
    </source>
</evidence>
<evidence type="ECO:0000313" key="2">
    <source>
        <dbReference type="EMBL" id="GAA1676807.1"/>
    </source>
</evidence>
<organism evidence="2 3">
    <name type="scientific">Fodinicola feengrottensis</name>
    <dbReference type="NCBI Taxonomy" id="435914"/>
    <lineage>
        <taxon>Bacteria</taxon>
        <taxon>Bacillati</taxon>
        <taxon>Actinomycetota</taxon>
        <taxon>Actinomycetes</taxon>
        <taxon>Mycobacteriales</taxon>
        <taxon>Fodinicola</taxon>
    </lineage>
</organism>
<dbReference type="SUPFAM" id="SSF53474">
    <property type="entry name" value="alpha/beta-Hydrolases"/>
    <property type="match status" value="1"/>
</dbReference>
<accession>A0ABN2GU13</accession>
<feature type="signal peptide" evidence="1">
    <location>
        <begin position="1"/>
        <end position="25"/>
    </location>
</feature>
<feature type="chain" id="PRO_5045825076" evidence="1">
    <location>
        <begin position="26"/>
        <end position="333"/>
    </location>
</feature>
<evidence type="ECO:0000313" key="3">
    <source>
        <dbReference type="Proteomes" id="UP001500618"/>
    </source>
</evidence>
<dbReference type="Gene3D" id="3.40.50.1820">
    <property type="entry name" value="alpha/beta hydrolase"/>
    <property type="match status" value="1"/>
</dbReference>
<dbReference type="InterPro" id="IPR050583">
    <property type="entry name" value="Mycobacterial_A85_antigen"/>
</dbReference>
<sequence length="333" mass="35796">MRSFRSLVALLVTAMLIAGSFTVPAAFADAGPAVRADDGARVVAQTWVDSRTLDLTVDSPALGTTAKARLLVPAGWSMGAHRSWPILYLLHGCCDSYLSWTRSTDVAAFTAKTPALVVMPEGGPAGFYSNWWNHGERGAPAWETFHLTELRQLLERGYGAGTRRVIAGLSMGGFGALSYAARHPGMFRAAASYSGVIDTTYVDAKINSPQVIMQIVGATGADPSALWGDPDRQAAIWAAHNPTDLVPLLRFTPTFVSCGNGQPGPYEPPNASPDPLEGGLYQENLAFITRAKVFGVPLTTDLYGPGIHNWPYWQRELHRSFPLLEKGLGVPVT</sequence>
<dbReference type="PANTHER" id="PTHR48098">
    <property type="entry name" value="ENTEROCHELIN ESTERASE-RELATED"/>
    <property type="match status" value="1"/>
</dbReference>
<name>A0ABN2GU13_9ACTN</name>
<comment type="caution">
    <text evidence="2">The sequence shown here is derived from an EMBL/GenBank/DDBJ whole genome shotgun (WGS) entry which is preliminary data.</text>
</comment>
<dbReference type="RefSeq" id="WP_344310421.1">
    <property type="nucleotide sequence ID" value="NZ_BAAANY010000009.1"/>
</dbReference>
<gene>
    <name evidence="2" type="ORF">GCM10009765_27660</name>
</gene>
<dbReference type="PANTHER" id="PTHR48098:SF1">
    <property type="entry name" value="DIACYLGLYCEROL ACYLTRANSFERASE_MYCOLYLTRANSFERASE AG85A"/>
    <property type="match status" value="1"/>
</dbReference>